<reference evidence="3 4" key="1">
    <citation type="journal article" date="2013" name="Nat. Commun.">
        <title>Genome analysis reveals insights into physiology and longevity of the Brandt's bat Myotis brandtii.</title>
        <authorList>
            <person name="Seim I."/>
            <person name="Fang X."/>
            <person name="Xiong Z."/>
            <person name="Lobanov A.V."/>
            <person name="Huang Z."/>
            <person name="Ma S."/>
            <person name="Feng Y."/>
            <person name="Turanov A.A."/>
            <person name="Zhu Y."/>
            <person name="Lenz T.L."/>
            <person name="Gerashchenko M.V."/>
            <person name="Fan D."/>
            <person name="Hee Yim S."/>
            <person name="Yao X."/>
            <person name="Jordan D."/>
            <person name="Xiong Y."/>
            <person name="Ma Y."/>
            <person name="Lyapunov A.N."/>
            <person name="Chen G."/>
            <person name="Kulakova O.I."/>
            <person name="Sun Y."/>
            <person name="Lee S.G."/>
            <person name="Bronson R.T."/>
            <person name="Moskalev A.A."/>
            <person name="Sunyaev S.R."/>
            <person name="Zhang G."/>
            <person name="Krogh A."/>
            <person name="Wang J."/>
            <person name="Gladyshev V.N."/>
        </authorList>
    </citation>
    <scope>NUCLEOTIDE SEQUENCE [LARGE SCALE GENOMIC DNA]</scope>
</reference>
<feature type="region of interest" description="Disordered" evidence="1">
    <location>
        <begin position="47"/>
        <end position="119"/>
    </location>
</feature>
<accession>S7N1E8</accession>
<dbReference type="EMBL" id="KE163030">
    <property type="protein sequence ID" value="EPQ10581.1"/>
    <property type="molecule type" value="Genomic_DNA"/>
</dbReference>
<dbReference type="InterPro" id="IPR026130">
    <property type="entry name" value="PPP1R26"/>
</dbReference>
<dbReference type="Proteomes" id="UP000052978">
    <property type="component" value="Unassembled WGS sequence"/>
</dbReference>
<dbReference type="PANTHER" id="PTHR15724">
    <property type="entry name" value="PROTEIN PHOSPHATASE 1 REGULATORY SUBUNIT 26"/>
    <property type="match status" value="1"/>
</dbReference>
<protein>
    <submittedName>
        <fullName evidence="3">Protein KIAA0649</fullName>
    </submittedName>
</protein>
<gene>
    <name evidence="3" type="ORF">D623_10025956</name>
</gene>
<dbReference type="GO" id="GO:0004864">
    <property type="term" value="F:protein phosphatase inhibitor activity"/>
    <property type="evidence" value="ECO:0007669"/>
    <property type="project" value="InterPro"/>
</dbReference>
<keyword evidence="4" id="KW-1185">Reference proteome</keyword>
<feature type="domain" description="Protein phosphatase 1 regulatory subunit 26 N-terminal" evidence="2">
    <location>
        <begin position="16"/>
        <end position="115"/>
    </location>
</feature>
<evidence type="ECO:0000259" key="2">
    <source>
        <dbReference type="Pfam" id="PF15740"/>
    </source>
</evidence>
<dbReference type="Pfam" id="PF15740">
    <property type="entry name" value="PPP1R26_N"/>
    <property type="match status" value="1"/>
</dbReference>
<evidence type="ECO:0000256" key="1">
    <source>
        <dbReference type="SAM" id="MobiDB-lite"/>
    </source>
</evidence>
<organism evidence="3 4">
    <name type="scientific">Myotis brandtii</name>
    <name type="common">Brandt's bat</name>
    <dbReference type="NCBI Taxonomy" id="109478"/>
    <lineage>
        <taxon>Eukaryota</taxon>
        <taxon>Metazoa</taxon>
        <taxon>Chordata</taxon>
        <taxon>Craniata</taxon>
        <taxon>Vertebrata</taxon>
        <taxon>Euteleostomi</taxon>
        <taxon>Mammalia</taxon>
        <taxon>Eutheria</taxon>
        <taxon>Laurasiatheria</taxon>
        <taxon>Chiroptera</taxon>
        <taxon>Yangochiroptera</taxon>
        <taxon>Vespertilionidae</taxon>
        <taxon>Myotis</taxon>
    </lineage>
</organism>
<proteinExistence type="predicted"/>
<feature type="compositionally biased region" description="Basic and acidic residues" evidence="1">
    <location>
        <begin position="47"/>
        <end position="62"/>
    </location>
</feature>
<dbReference type="AlphaFoldDB" id="S7N1E8"/>
<sequence length="119" mass="13152">MEVSHGSRRGASSSLTKIYKATRVGGSGSDDRLEEVIQLYWLEKRKEVSRDPQQKTLPKEEQPGLPIHGTSHATKIALPQTPRKMPGKWKPLASKAVDHGLGGLEPDQPLSLRKKPKPL</sequence>
<evidence type="ECO:0000313" key="4">
    <source>
        <dbReference type="Proteomes" id="UP000052978"/>
    </source>
</evidence>
<evidence type="ECO:0000313" key="3">
    <source>
        <dbReference type="EMBL" id="EPQ10581.1"/>
    </source>
</evidence>
<dbReference type="InterPro" id="IPR031474">
    <property type="entry name" value="PPP1R26_N"/>
</dbReference>
<dbReference type="PANTHER" id="PTHR15724:SF0">
    <property type="entry name" value="PROTEIN PHOSPHATASE 1 REGULATORY SUBUNIT 26"/>
    <property type="match status" value="1"/>
</dbReference>
<name>S7N1E8_MYOBR</name>